<reference evidence="8 9" key="1">
    <citation type="submission" date="2021-03" db="EMBL/GenBank/DDBJ databases">
        <title>novel species isolated from a fishpond in China.</title>
        <authorList>
            <person name="Lu H."/>
            <person name="Cai Z."/>
        </authorList>
    </citation>
    <scope>NUCLEOTIDE SEQUENCE [LARGE SCALE GENOMIC DNA]</scope>
    <source>
        <strain evidence="8 9">JCM 31546</strain>
    </source>
</reference>
<keyword evidence="4" id="KW-0808">Transferase</keyword>
<dbReference type="EMBL" id="JAFKCW010000001">
    <property type="protein sequence ID" value="MBN7799401.1"/>
    <property type="molecule type" value="Genomic_DNA"/>
</dbReference>
<evidence type="ECO:0000256" key="2">
    <source>
        <dbReference type="ARBA" id="ARBA00012438"/>
    </source>
</evidence>
<dbReference type="NCBIfam" id="TIGR00229">
    <property type="entry name" value="sensory_box"/>
    <property type="match status" value="1"/>
</dbReference>
<dbReference type="PANTHER" id="PTHR43304">
    <property type="entry name" value="PHYTOCHROME-LIKE PROTEIN CPH1"/>
    <property type="match status" value="1"/>
</dbReference>
<keyword evidence="3" id="KW-0597">Phosphoprotein</keyword>
<dbReference type="SMART" id="SM00091">
    <property type="entry name" value="PAS"/>
    <property type="match status" value="1"/>
</dbReference>
<dbReference type="CDD" id="cd00130">
    <property type="entry name" value="PAS"/>
    <property type="match status" value="1"/>
</dbReference>
<proteinExistence type="predicted"/>
<comment type="catalytic activity">
    <reaction evidence="1">
        <text>ATP + protein L-histidine = ADP + protein N-phospho-L-histidine.</text>
        <dbReference type="EC" id="2.7.13.3"/>
    </reaction>
</comment>
<dbReference type="Pfam" id="PF00989">
    <property type="entry name" value="PAS"/>
    <property type="match status" value="1"/>
</dbReference>
<dbReference type="Proteomes" id="UP000664698">
    <property type="component" value="Unassembled WGS sequence"/>
</dbReference>
<dbReference type="InterPro" id="IPR013767">
    <property type="entry name" value="PAS_fold"/>
</dbReference>
<dbReference type="InterPro" id="IPR035965">
    <property type="entry name" value="PAS-like_dom_sf"/>
</dbReference>
<dbReference type="Gene3D" id="3.30.450.20">
    <property type="entry name" value="PAS domain"/>
    <property type="match status" value="1"/>
</dbReference>
<dbReference type="PROSITE" id="PS50112">
    <property type="entry name" value="PAS"/>
    <property type="match status" value="1"/>
</dbReference>
<dbReference type="EC" id="2.7.13.3" evidence="2"/>
<keyword evidence="6" id="KW-1133">Transmembrane helix</keyword>
<dbReference type="InterPro" id="IPR052162">
    <property type="entry name" value="Sensor_kinase/Photoreceptor"/>
</dbReference>
<evidence type="ECO:0000313" key="9">
    <source>
        <dbReference type="Proteomes" id="UP000664698"/>
    </source>
</evidence>
<evidence type="ECO:0000256" key="4">
    <source>
        <dbReference type="ARBA" id="ARBA00022679"/>
    </source>
</evidence>
<keyword evidence="6" id="KW-0472">Membrane</keyword>
<evidence type="ECO:0000259" key="7">
    <source>
        <dbReference type="PROSITE" id="PS50112"/>
    </source>
</evidence>
<keyword evidence="6" id="KW-0812">Transmembrane</keyword>
<protein>
    <recommendedName>
        <fullName evidence="2">histidine kinase</fullName>
        <ecNumber evidence="2">2.7.13.3</ecNumber>
    </recommendedName>
</protein>
<name>A0ABS3BME1_9BACT</name>
<dbReference type="RefSeq" id="WP_206567396.1">
    <property type="nucleotide sequence ID" value="NZ_JAFKCW010000001.1"/>
</dbReference>
<evidence type="ECO:0000256" key="3">
    <source>
        <dbReference type="ARBA" id="ARBA00022553"/>
    </source>
</evidence>
<feature type="transmembrane region" description="Helical" evidence="6">
    <location>
        <begin position="48"/>
        <end position="66"/>
    </location>
</feature>
<dbReference type="SUPFAM" id="SSF55785">
    <property type="entry name" value="PYP-like sensor domain (PAS domain)"/>
    <property type="match status" value="1"/>
</dbReference>
<evidence type="ECO:0000256" key="6">
    <source>
        <dbReference type="SAM" id="Phobius"/>
    </source>
</evidence>
<evidence type="ECO:0000313" key="8">
    <source>
        <dbReference type="EMBL" id="MBN7799401.1"/>
    </source>
</evidence>
<keyword evidence="9" id="KW-1185">Reference proteome</keyword>
<evidence type="ECO:0000256" key="5">
    <source>
        <dbReference type="ARBA" id="ARBA00022777"/>
    </source>
</evidence>
<comment type="caution">
    <text evidence="8">The sequence shown here is derived from an EMBL/GenBank/DDBJ whole genome shotgun (WGS) entry which is preliminary data.</text>
</comment>
<feature type="transmembrane region" description="Helical" evidence="6">
    <location>
        <begin position="12"/>
        <end position="36"/>
    </location>
</feature>
<organism evidence="8 9">
    <name type="scientific">Algoriphagus aestuariicola</name>
    <dbReference type="NCBI Taxonomy" id="1852016"/>
    <lineage>
        <taxon>Bacteria</taxon>
        <taxon>Pseudomonadati</taxon>
        <taxon>Bacteroidota</taxon>
        <taxon>Cytophagia</taxon>
        <taxon>Cytophagales</taxon>
        <taxon>Cyclobacteriaceae</taxon>
        <taxon>Algoriphagus</taxon>
    </lineage>
</organism>
<keyword evidence="5" id="KW-0418">Kinase</keyword>
<evidence type="ECO:0000256" key="1">
    <source>
        <dbReference type="ARBA" id="ARBA00000085"/>
    </source>
</evidence>
<sequence>MQKNRSRYNAKIICLSYLVVGVSWILFSDSLASYFFSDDIRKMSQFQLFKGFFYVGITTLMLYFLIRKMTKSINKRKLELELLFSNPNLGILKLDAAGLFTQVSHNIATITGYSSEELVGKHINHYTPENRKEEDDAELAKVTNSNPNDDFVFRKHILSKDGQEVIIRGYGMRTKPSKNESPGYIVAIQNITEEIRFLLALEAHNAQLKELASEQSHLVRAPLARIMGITNILQDPDSLEQTEKTSLIQNLEVSAQELDLALRGISQKMNSNPNGDKA</sequence>
<feature type="domain" description="PAS" evidence="7">
    <location>
        <begin position="76"/>
        <end position="146"/>
    </location>
</feature>
<accession>A0ABS3BME1</accession>
<gene>
    <name evidence="8" type="ORF">J0A67_00935</name>
</gene>
<dbReference type="InterPro" id="IPR000014">
    <property type="entry name" value="PAS"/>
</dbReference>
<dbReference type="PANTHER" id="PTHR43304:SF1">
    <property type="entry name" value="PAC DOMAIN-CONTAINING PROTEIN"/>
    <property type="match status" value="1"/>
</dbReference>